<evidence type="ECO:0000313" key="3">
    <source>
        <dbReference type="Proteomes" id="UP001497480"/>
    </source>
</evidence>
<evidence type="ECO:0000313" key="2">
    <source>
        <dbReference type="EMBL" id="CAL0327357.1"/>
    </source>
</evidence>
<reference evidence="2 3" key="1">
    <citation type="submission" date="2024-03" db="EMBL/GenBank/DDBJ databases">
        <authorList>
            <person name="Martinez-Hernandez J."/>
        </authorList>
    </citation>
    <scope>NUCLEOTIDE SEQUENCE [LARGE SCALE GENOMIC DNA]</scope>
</reference>
<name>A0AAV1Y0F7_LUPLU</name>
<dbReference type="AlphaFoldDB" id="A0AAV1Y0F7"/>
<protein>
    <submittedName>
        <fullName evidence="2">Uncharacterized protein</fullName>
    </submittedName>
</protein>
<organism evidence="2 3">
    <name type="scientific">Lupinus luteus</name>
    <name type="common">European yellow lupine</name>
    <dbReference type="NCBI Taxonomy" id="3873"/>
    <lineage>
        <taxon>Eukaryota</taxon>
        <taxon>Viridiplantae</taxon>
        <taxon>Streptophyta</taxon>
        <taxon>Embryophyta</taxon>
        <taxon>Tracheophyta</taxon>
        <taxon>Spermatophyta</taxon>
        <taxon>Magnoliopsida</taxon>
        <taxon>eudicotyledons</taxon>
        <taxon>Gunneridae</taxon>
        <taxon>Pentapetalae</taxon>
        <taxon>rosids</taxon>
        <taxon>fabids</taxon>
        <taxon>Fabales</taxon>
        <taxon>Fabaceae</taxon>
        <taxon>Papilionoideae</taxon>
        <taxon>50 kb inversion clade</taxon>
        <taxon>genistoids sensu lato</taxon>
        <taxon>core genistoids</taxon>
        <taxon>Genisteae</taxon>
        <taxon>Lupinus</taxon>
    </lineage>
</organism>
<feature type="compositionally biased region" description="Polar residues" evidence="1">
    <location>
        <begin position="126"/>
        <end position="139"/>
    </location>
</feature>
<dbReference type="Proteomes" id="UP001497480">
    <property type="component" value="Unassembled WGS sequence"/>
</dbReference>
<keyword evidence="3" id="KW-1185">Reference proteome</keyword>
<dbReference type="PANTHER" id="PTHR35689:SF1">
    <property type="entry name" value="EARLY ENDOSOME ANTIGEN"/>
    <property type="match status" value="1"/>
</dbReference>
<feature type="region of interest" description="Disordered" evidence="1">
    <location>
        <begin position="120"/>
        <end position="139"/>
    </location>
</feature>
<accession>A0AAV1Y0F7</accession>
<comment type="caution">
    <text evidence="2">The sequence shown here is derived from an EMBL/GenBank/DDBJ whole genome shotgun (WGS) entry which is preliminary data.</text>
</comment>
<dbReference type="EMBL" id="CAXHTB010000020">
    <property type="protein sequence ID" value="CAL0327357.1"/>
    <property type="molecule type" value="Genomic_DNA"/>
</dbReference>
<proteinExistence type="predicted"/>
<evidence type="ECO:0000256" key="1">
    <source>
        <dbReference type="SAM" id="MobiDB-lite"/>
    </source>
</evidence>
<sequence>MDHLPRDIDQYIKQSIDHSFGLRVSSQTLEAKREVSMNAQALKKFVDENQRLAEALAEFGNDAGERAHEAKLCVIELERDLLLSKDELKKYKHHKELVKLLFDENNLLKKENKRLLRLYKERKHSTSGGKHTSSESTKTPDFAHEITVLSPAITVMTIRTATLSSAALKGLQPSRRRYLSAIAHY</sequence>
<gene>
    <name evidence="2" type="ORF">LLUT_LOCUS28417</name>
</gene>
<dbReference type="PANTHER" id="PTHR35689">
    <property type="entry name" value="EARLY ENDOSOME ANTIGEN"/>
    <property type="match status" value="1"/>
</dbReference>